<dbReference type="InterPro" id="IPR017441">
    <property type="entry name" value="Protein_kinase_ATP_BS"/>
</dbReference>
<feature type="domain" description="Protein kinase" evidence="19">
    <location>
        <begin position="785"/>
        <end position="1052"/>
    </location>
</feature>
<keyword evidence="10 17" id="KW-1133">Transmembrane helix</keyword>
<dbReference type="SUPFAM" id="SSF52058">
    <property type="entry name" value="L domain-like"/>
    <property type="match status" value="2"/>
</dbReference>
<evidence type="ECO:0000313" key="21">
    <source>
        <dbReference type="Proteomes" id="UP000026962"/>
    </source>
</evidence>
<dbReference type="PANTHER" id="PTHR48056">
    <property type="entry name" value="LRR RECEPTOR-LIKE SERINE/THREONINE-PROTEIN KINASE-RELATED"/>
    <property type="match status" value="1"/>
</dbReference>
<comment type="catalytic activity">
    <reaction evidence="15">
        <text>L-seryl-[protein] + ATP = O-phospho-L-seryl-[protein] + ADP + H(+)</text>
        <dbReference type="Rhea" id="RHEA:17989"/>
        <dbReference type="Rhea" id="RHEA-COMP:9863"/>
        <dbReference type="Rhea" id="RHEA-COMP:11604"/>
        <dbReference type="ChEBI" id="CHEBI:15378"/>
        <dbReference type="ChEBI" id="CHEBI:29999"/>
        <dbReference type="ChEBI" id="CHEBI:30616"/>
        <dbReference type="ChEBI" id="CHEBI:83421"/>
        <dbReference type="ChEBI" id="CHEBI:456216"/>
        <dbReference type="EC" id="2.7.11.1"/>
    </reaction>
</comment>
<evidence type="ECO:0000256" key="15">
    <source>
        <dbReference type="ARBA" id="ARBA00048679"/>
    </source>
</evidence>
<evidence type="ECO:0000256" key="17">
    <source>
        <dbReference type="SAM" id="Phobius"/>
    </source>
</evidence>
<dbReference type="GO" id="GO:0004674">
    <property type="term" value="F:protein serine/threonine kinase activity"/>
    <property type="evidence" value="ECO:0007669"/>
    <property type="project" value="UniProtKB-KW"/>
</dbReference>
<dbReference type="EC" id="2.7.11.1" evidence="2"/>
<dbReference type="Gene3D" id="1.10.510.10">
    <property type="entry name" value="Transferase(Phosphotransferase) domain 1"/>
    <property type="match status" value="1"/>
</dbReference>
<feature type="binding site" evidence="16">
    <location>
        <position position="814"/>
    </location>
    <ligand>
        <name>ATP</name>
        <dbReference type="ChEBI" id="CHEBI:30616"/>
    </ligand>
</feature>
<comment type="catalytic activity">
    <reaction evidence="14">
        <text>L-threonyl-[protein] + ATP = O-phospho-L-threonyl-[protein] + ADP + H(+)</text>
        <dbReference type="Rhea" id="RHEA:46608"/>
        <dbReference type="Rhea" id="RHEA-COMP:11060"/>
        <dbReference type="Rhea" id="RHEA-COMP:11605"/>
        <dbReference type="ChEBI" id="CHEBI:15378"/>
        <dbReference type="ChEBI" id="CHEBI:30013"/>
        <dbReference type="ChEBI" id="CHEBI:30616"/>
        <dbReference type="ChEBI" id="CHEBI:61977"/>
        <dbReference type="ChEBI" id="CHEBI:456216"/>
        <dbReference type="EC" id="2.7.11.1"/>
    </reaction>
</comment>
<dbReference type="Gene3D" id="3.30.200.20">
    <property type="entry name" value="Phosphorylase Kinase, domain 1"/>
    <property type="match status" value="1"/>
</dbReference>
<dbReference type="AlphaFoldDB" id="A0A0E0JHG4"/>
<dbReference type="InterPro" id="IPR050647">
    <property type="entry name" value="Plant_LRR-RLKs"/>
</dbReference>
<evidence type="ECO:0000256" key="10">
    <source>
        <dbReference type="ARBA" id="ARBA00022989"/>
    </source>
</evidence>
<keyword evidence="7 18" id="KW-0732">Signal</keyword>
<evidence type="ECO:0000256" key="1">
    <source>
        <dbReference type="ARBA" id="ARBA00004251"/>
    </source>
</evidence>
<dbReference type="InterPro" id="IPR000719">
    <property type="entry name" value="Prot_kinase_dom"/>
</dbReference>
<evidence type="ECO:0000256" key="4">
    <source>
        <dbReference type="ARBA" id="ARBA00022527"/>
    </source>
</evidence>
<dbReference type="PANTHER" id="PTHR48056:SF18">
    <property type="entry name" value="NON-SPECIFIC SERINE_THREONINE PROTEIN KINASE"/>
    <property type="match status" value="1"/>
</dbReference>
<dbReference type="Gramene" id="OPUNC01G12190.1">
    <property type="protein sequence ID" value="OPUNC01G12190.1"/>
    <property type="gene ID" value="OPUNC01G12190"/>
</dbReference>
<keyword evidence="6 17" id="KW-0812">Transmembrane</keyword>
<name>A0A0E0JHG4_ORYPU</name>
<proteinExistence type="predicted"/>
<dbReference type="Pfam" id="PF00560">
    <property type="entry name" value="LRR_1"/>
    <property type="match status" value="4"/>
</dbReference>
<evidence type="ECO:0000256" key="6">
    <source>
        <dbReference type="ARBA" id="ARBA00022692"/>
    </source>
</evidence>
<dbReference type="InterPro" id="IPR011009">
    <property type="entry name" value="Kinase-like_dom_sf"/>
</dbReference>
<organism evidence="20">
    <name type="scientific">Oryza punctata</name>
    <name type="common">Red rice</name>
    <dbReference type="NCBI Taxonomy" id="4537"/>
    <lineage>
        <taxon>Eukaryota</taxon>
        <taxon>Viridiplantae</taxon>
        <taxon>Streptophyta</taxon>
        <taxon>Embryophyta</taxon>
        <taxon>Tracheophyta</taxon>
        <taxon>Spermatophyta</taxon>
        <taxon>Magnoliopsida</taxon>
        <taxon>Liliopsida</taxon>
        <taxon>Poales</taxon>
        <taxon>Poaceae</taxon>
        <taxon>BOP clade</taxon>
        <taxon>Oryzoideae</taxon>
        <taxon>Oryzeae</taxon>
        <taxon>Oryzinae</taxon>
        <taxon>Oryza</taxon>
    </lineage>
</organism>
<dbReference type="PROSITE" id="PS51450">
    <property type="entry name" value="LRR"/>
    <property type="match status" value="1"/>
</dbReference>
<keyword evidence="13" id="KW-0325">Glycoprotein</keyword>
<keyword evidence="8" id="KW-0677">Repeat</keyword>
<dbReference type="InterPro" id="IPR008266">
    <property type="entry name" value="Tyr_kinase_AS"/>
</dbReference>
<keyword evidence="21" id="KW-1185">Reference proteome</keyword>
<evidence type="ECO:0000313" key="20">
    <source>
        <dbReference type="EnsemblPlants" id="OPUNC01G12190.1"/>
    </source>
</evidence>
<dbReference type="Pfam" id="PF13516">
    <property type="entry name" value="LRR_6"/>
    <property type="match status" value="1"/>
</dbReference>
<dbReference type="PROSITE" id="PS00107">
    <property type="entry name" value="PROTEIN_KINASE_ATP"/>
    <property type="match status" value="1"/>
</dbReference>
<keyword evidence="11 17" id="KW-0472">Membrane</keyword>
<dbReference type="InterPro" id="IPR003591">
    <property type="entry name" value="Leu-rich_rpt_typical-subtyp"/>
</dbReference>
<dbReference type="SMART" id="SM00369">
    <property type="entry name" value="LRR_TYP"/>
    <property type="match status" value="6"/>
</dbReference>
<dbReference type="FunFam" id="3.30.200.20:FF:001158">
    <property type="entry name" value="Os01g0296000 protein"/>
    <property type="match status" value="1"/>
</dbReference>
<evidence type="ECO:0000256" key="8">
    <source>
        <dbReference type="ARBA" id="ARBA00022737"/>
    </source>
</evidence>
<dbReference type="OMA" id="KWMIHAG"/>
<dbReference type="Pfam" id="PF13855">
    <property type="entry name" value="LRR_8"/>
    <property type="match status" value="3"/>
</dbReference>
<reference evidence="20" key="2">
    <citation type="submission" date="2018-05" db="EMBL/GenBank/DDBJ databases">
        <title>OpunRS2 (Oryza punctata Reference Sequence Version 2).</title>
        <authorList>
            <person name="Zhang J."/>
            <person name="Kudrna D."/>
            <person name="Lee S."/>
            <person name="Talag J."/>
            <person name="Welchert J."/>
            <person name="Wing R.A."/>
        </authorList>
    </citation>
    <scope>NUCLEOTIDE SEQUENCE [LARGE SCALE GENOMIC DNA]</scope>
</reference>
<evidence type="ECO:0000256" key="13">
    <source>
        <dbReference type="ARBA" id="ARBA00023180"/>
    </source>
</evidence>
<accession>A0A0E0JHG4</accession>
<evidence type="ECO:0000256" key="7">
    <source>
        <dbReference type="ARBA" id="ARBA00022729"/>
    </source>
</evidence>
<dbReference type="InterPro" id="IPR001611">
    <property type="entry name" value="Leu-rich_rpt"/>
</dbReference>
<keyword evidence="4" id="KW-0808">Transferase</keyword>
<comment type="subcellular location">
    <subcellularLocation>
        <location evidence="1">Cell membrane</location>
        <topology evidence="1">Single-pass type I membrane protein</topology>
    </subcellularLocation>
</comment>
<dbReference type="HOGENOM" id="CLU_000288_22_4_1"/>
<evidence type="ECO:0000256" key="14">
    <source>
        <dbReference type="ARBA" id="ARBA00047899"/>
    </source>
</evidence>
<dbReference type="InterPro" id="IPR045381">
    <property type="entry name" value="BRI1_island_dom"/>
</dbReference>
<keyword evidence="16" id="KW-0067">ATP-binding</keyword>
<keyword evidence="4" id="KW-0723">Serine/threonine-protein kinase</keyword>
<feature type="signal peptide" evidence="18">
    <location>
        <begin position="1"/>
        <end position="16"/>
    </location>
</feature>
<dbReference type="Gene3D" id="3.80.10.10">
    <property type="entry name" value="Ribonuclease Inhibitor"/>
    <property type="match status" value="2"/>
</dbReference>
<evidence type="ECO:0000256" key="16">
    <source>
        <dbReference type="PROSITE-ProRule" id="PRU10141"/>
    </source>
</evidence>
<evidence type="ECO:0000256" key="9">
    <source>
        <dbReference type="ARBA" id="ARBA00022777"/>
    </source>
</evidence>
<keyword evidence="3" id="KW-1003">Cell membrane</keyword>
<dbReference type="GO" id="GO:0005886">
    <property type="term" value="C:plasma membrane"/>
    <property type="evidence" value="ECO:0007669"/>
    <property type="project" value="UniProtKB-SubCell"/>
</dbReference>
<dbReference type="GO" id="GO:0005524">
    <property type="term" value="F:ATP binding"/>
    <property type="evidence" value="ECO:0007669"/>
    <property type="project" value="UniProtKB-UniRule"/>
</dbReference>
<dbReference type="PRINTS" id="PR00019">
    <property type="entry name" value="LEURICHRPT"/>
</dbReference>
<evidence type="ECO:0000256" key="12">
    <source>
        <dbReference type="ARBA" id="ARBA00023170"/>
    </source>
</evidence>
<dbReference type="Gene3D" id="3.30.1490.310">
    <property type="match status" value="1"/>
</dbReference>
<dbReference type="FunFam" id="3.80.10.10:FF:000383">
    <property type="entry name" value="Leucine-rich repeat receptor protein kinase EMS1"/>
    <property type="match status" value="1"/>
</dbReference>
<keyword evidence="16" id="KW-0547">Nucleotide-binding</keyword>
<dbReference type="FunFam" id="1.10.510.10:FF:000479">
    <property type="entry name" value="Leucine-rich repeat receptor-like protein kinase"/>
    <property type="match status" value="1"/>
</dbReference>
<dbReference type="eggNOG" id="ENOG502QRF2">
    <property type="taxonomic scope" value="Eukaryota"/>
</dbReference>
<dbReference type="PROSITE" id="PS00109">
    <property type="entry name" value="PROTEIN_KINASE_TYR"/>
    <property type="match status" value="1"/>
</dbReference>
<keyword evidence="5" id="KW-0433">Leucine-rich repeat</keyword>
<dbReference type="EnsemblPlants" id="OPUNC01G12190.1">
    <property type="protein sequence ID" value="OPUNC01G12190.1"/>
    <property type="gene ID" value="OPUNC01G12190"/>
</dbReference>
<dbReference type="FunFam" id="3.80.10.10:FF:000095">
    <property type="entry name" value="LRR receptor-like serine/threonine-protein kinase GSO1"/>
    <property type="match status" value="2"/>
</dbReference>
<keyword evidence="9" id="KW-0418">Kinase</keyword>
<dbReference type="SUPFAM" id="SSF52047">
    <property type="entry name" value="RNI-like"/>
    <property type="match status" value="1"/>
</dbReference>
<dbReference type="InterPro" id="IPR032675">
    <property type="entry name" value="LRR_dom_sf"/>
</dbReference>
<evidence type="ECO:0000256" key="5">
    <source>
        <dbReference type="ARBA" id="ARBA00022614"/>
    </source>
</evidence>
<dbReference type="Pfam" id="PF00069">
    <property type="entry name" value="Pkinase"/>
    <property type="match status" value="1"/>
</dbReference>
<dbReference type="GO" id="GO:0033612">
    <property type="term" value="F:receptor serine/threonine kinase binding"/>
    <property type="evidence" value="ECO:0007669"/>
    <property type="project" value="TreeGrafter"/>
</dbReference>
<protein>
    <recommendedName>
        <fullName evidence="2">non-specific serine/threonine protein kinase</fullName>
        <ecNumber evidence="2">2.7.11.1</ecNumber>
    </recommendedName>
</protein>
<dbReference type="Pfam" id="PF20141">
    <property type="entry name" value="Island"/>
    <property type="match status" value="1"/>
</dbReference>
<evidence type="ECO:0000256" key="2">
    <source>
        <dbReference type="ARBA" id="ARBA00012513"/>
    </source>
</evidence>
<dbReference type="Proteomes" id="UP000026962">
    <property type="component" value="Chromosome 1"/>
</dbReference>
<dbReference type="SUPFAM" id="SSF56112">
    <property type="entry name" value="Protein kinase-like (PK-like)"/>
    <property type="match status" value="1"/>
</dbReference>
<dbReference type="STRING" id="4537.A0A0E0JHG4"/>
<evidence type="ECO:0000259" key="19">
    <source>
        <dbReference type="PROSITE" id="PS50011"/>
    </source>
</evidence>
<evidence type="ECO:0000256" key="11">
    <source>
        <dbReference type="ARBA" id="ARBA00023136"/>
    </source>
</evidence>
<dbReference type="PROSITE" id="PS50011">
    <property type="entry name" value="PROTEIN_KINASE_DOM"/>
    <property type="match status" value="1"/>
</dbReference>
<reference evidence="20" key="1">
    <citation type="submission" date="2015-04" db="UniProtKB">
        <authorList>
            <consortium name="EnsemblPlants"/>
        </authorList>
    </citation>
    <scope>IDENTIFICATION</scope>
</reference>
<keyword evidence="12" id="KW-0675">Receptor</keyword>
<evidence type="ECO:0000256" key="18">
    <source>
        <dbReference type="SAM" id="SignalP"/>
    </source>
</evidence>
<sequence length="1073" mass="116978">MYLPWLIVLLFVSAAADVNDLQLLEQFRIAVPNKTVLAGWSGRDGACRFPGAGCRDGRLMSISFSGVNLHVNFSAVASTLLQLSTVEEVTIRGTNIAGVLSATKGITCGLKLHLLDLSGNGWLTGSVADVDALASVCSGLRVLNLSAASIGVVKVDGQEGMYMGFARLEVLDLSDNKITGEGDLKWMIHAGAGGVQQLNLARNLISGEVPAFINCSGLEYLDLSGNAMSGTVAAGVLSGCSKLRTLNLSSNNLEGLFPPDVAYLLSLTALNLSTNNFSGEIPSDVLAKLAKLRMVTLSFNYFNSTIPDALTALPELEVLDLSSNMLSGTIPTALCSLDASSKLLRVLYLQNNFLTGSIPEAISSCTRLVSLDLSLNYINGQIPSSLDKMTGLRDFVLWQNMLTGEIPASLAGIRSLENLIVDYNALTGSIPPGLVNCTELKTLSLASNRLSGPIPVWLGQLDKLEIMRLGNNSFSGLIPAELGDCKSLLWLDLNSNKLSGPIPPELAKRSKMVTATMFIWTQARNFWYLRNNAMRISQCHGTGSLIYLTGIRSDDLNRMPSKKSCNFDLKYIRSMDFSAAKISMVFLDLSFNQLDSMIPKEFGNMYYLMIMNLGHNQLYGMIPDELGDARKLMVLDLSHNKLEGPIPSSFSTLSLSEINLSNNKLNGSIPNNGGLATFPQSQYENNSDLCGFPLPPCELNPVVSHDAVAHQSKNKGKVVAIVVGPVTGAWLVLFVLVISLCRICRRKKYKIHDAKGDLQQENVFSVLNFDGGNAYEQIIEATENFSEKYCIGAGGHGSVYVAKLSNGKNFAVKKINATENGRLINEQMFYREIEATMQIRHRNIVKVFGYCCTARDKFIVYEYMKGGNLLTALNSYRNASELDWKRRLCIAQDVAHALSYLHHDCSDPIVHRDVTTKNILLDLEFRACLSDFGIAKILDADESGHTRLAGTKGYLAPELAYTTKVTEKCDVYSFGVVVLELLMGSHPGDFVSSISCPSNKSTSMKDLLDTRLPPPEGEVASEIFGLITVAIQCLHPNPSIRPTIPSAIHFFSKFARAVDLDYLHADIMEFCLL</sequence>
<feature type="transmembrane region" description="Helical" evidence="17">
    <location>
        <begin position="718"/>
        <end position="741"/>
    </location>
</feature>
<evidence type="ECO:0000256" key="3">
    <source>
        <dbReference type="ARBA" id="ARBA00022475"/>
    </source>
</evidence>
<feature type="chain" id="PRO_5002363951" description="non-specific serine/threonine protein kinase" evidence="18">
    <location>
        <begin position="17"/>
        <end position="1073"/>
    </location>
</feature>